<dbReference type="InParanoid" id="A0A540VCP6"/>
<comment type="subcellular location">
    <subcellularLocation>
        <location evidence="3">Cell membrane</location>
        <topology evidence="3">Peripheral membrane protein</topology>
    </subcellularLocation>
</comment>
<dbReference type="RefSeq" id="WP_141611872.1">
    <property type="nucleotide sequence ID" value="NZ_VIGC02000032.1"/>
</dbReference>
<dbReference type="EC" id="1.1.5.3" evidence="7 14"/>
<evidence type="ECO:0000313" key="18">
    <source>
        <dbReference type="EMBL" id="TQE93843.1"/>
    </source>
</evidence>
<dbReference type="GO" id="GO:0046168">
    <property type="term" value="P:glycerol-3-phosphate catabolic process"/>
    <property type="evidence" value="ECO:0007669"/>
    <property type="project" value="TreeGrafter"/>
</dbReference>
<evidence type="ECO:0000256" key="7">
    <source>
        <dbReference type="ARBA" id="ARBA00013029"/>
    </source>
</evidence>
<evidence type="ECO:0000313" key="19">
    <source>
        <dbReference type="Proteomes" id="UP000317371"/>
    </source>
</evidence>
<dbReference type="InterPro" id="IPR006076">
    <property type="entry name" value="FAD-dep_OxRdtase"/>
</dbReference>
<feature type="domain" description="FAD dependent oxidoreductase" evidence="16">
    <location>
        <begin position="8"/>
        <end position="356"/>
    </location>
</feature>
<evidence type="ECO:0000259" key="17">
    <source>
        <dbReference type="Pfam" id="PF04324"/>
    </source>
</evidence>
<comment type="cofactor">
    <cofactor evidence="1">
        <name>FMN</name>
        <dbReference type="ChEBI" id="CHEBI:58210"/>
    </cofactor>
</comment>
<dbReference type="CDD" id="cd19946">
    <property type="entry name" value="GlpA-like_Fer2_BFD-like"/>
    <property type="match status" value="1"/>
</dbReference>
<evidence type="ECO:0000256" key="6">
    <source>
        <dbReference type="ARBA" id="ARBA00011331"/>
    </source>
</evidence>
<dbReference type="NCBIfam" id="NF008313">
    <property type="entry name" value="PRK11101.1"/>
    <property type="match status" value="1"/>
</dbReference>
<name>A0A540VCP6_9CHLR</name>
<dbReference type="InterPro" id="IPR007419">
    <property type="entry name" value="BFD-like_2Fe2S-bd_dom"/>
</dbReference>
<comment type="caution">
    <text evidence="18">The sequence shown here is derived from an EMBL/GenBank/DDBJ whole genome shotgun (WGS) entry which is preliminary data.</text>
</comment>
<dbReference type="Pfam" id="PF01266">
    <property type="entry name" value="DAO"/>
    <property type="match status" value="1"/>
</dbReference>
<dbReference type="SUPFAM" id="SSF51905">
    <property type="entry name" value="FAD/NAD(P)-binding domain"/>
    <property type="match status" value="1"/>
</dbReference>
<dbReference type="OrthoDB" id="9801699at2"/>
<dbReference type="InterPro" id="IPR036188">
    <property type="entry name" value="FAD/NAD-bd_sf"/>
</dbReference>
<evidence type="ECO:0000256" key="15">
    <source>
        <dbReference type="SAM" id="MobiDB-lite"/>
    </source>
</evidence>
<dbReference type="NCBIfam" id="TIGR03377">
    <property type="entry name" value="glycerol3P_GlpA"/>
    <property type="match status" value="1"/>
</dbReference>
<dbReference type="PRINTS" id="PR01001">
    <property type="entry name" value="FADG3PDH"/>
</dbReference>
<comment type="catalytic activity">
    <reaction evidence="13 14">
        <text>a quinone + sn-glycerol 3-phosphate = dihydroxyacetone phosphate + a quinol</text>
        <dbReference type="Rhea" id="RHEA:18977"/>
        <dbReference type="ChEBI" id="CHEBI:24646"/>
        <dbReference type="ChEBI" id="CHEBI:57597"/>
        <dbReference type="ChEBI" id="CHEBI:57642"/>
        <dbReference type="ChEBI" id="CHEBI:132124"/>
        <dbReference type="EC" id="1.1.5.3"/>
    </reaction>
</comment>
<dbReference type="InterPro" id="IPR000447">
    <property type="entry name" value="G3P_DH_FAD-dep"/>
</dbReference>
<dbReference type="GO" id="GO:0019563">
    <property type="term" value="P:glycerol catabolic process"/>
    <property type="evidence" value="ECO:0007669"/>
    <property type="project" value="UniProtKB-UniPathway"/>
</dbReference>
<dbReference type="GO" id="GO:0010181">
    <property type="term" value="F:FMN binding"/>
    <property type="evidence" value="ECO:0007669"/>
    <property type="project" value="InterPro"/>
</dbReference>
<dbReference type="AlphaFoldDB" id="A0A540VCP6"/>
<dbReference type="UniPathway" id="UPA00618">
    <property type="reaction ID" value="UER00673"/>
</dbReference>
<comment type="similarity">
    <text evidence="5 14">Belongs to the FAD-dependent glycerol-3-phosphate dehydrogenase family.</text>
</comment>
<evidence type="ECO:0000256" key="14">
    <source>
        <dbReference type="RuleBase" id="RU361217"/>
    </source>
</evidence>
<keyword evidence="12" id="KW-0472">Membrane</keyword>
<feature type="region of interest" description="Disordered" evidence="15">
    <location>
        <begin position="570"/>
        <end position="602"/>
    </location>
</feature>
<proteinExistence type="inferred from homology"/>
<feature type="domain" description="BFD-like [2Fe-2S]-binding" evidence="17">
    <location>
        <begin position="411"/>
        <end position="464"/>
    </location>
</feature>
<dbReference type="Gene3D" id="3.50.50.60">
    <property type="entry name" value="FAD/NAD(P)-binding domain"/>
    <property type="match status" value="3"/>
</dbReference>
<dbReference type="GO" id="GO:0009331">
    <property type="term" value="C:glycerol-3-phosphate dehydrogenase (FAD) complex"/>
    <property type="evidence" value="ECO:0007669"/>
    <property type="project" value="UniProtKB-UniRule"/>
</dbReference>
<dbReference type="Pfam" id="PF04324">
    <property type="entry name" value="Fer2_BFD"/>
    <property type="match status" value="1"/>
</dbReference>
<evidence type="ECO:0000256" key="1">
    <source>
        <dbReference type="ARBA" id="ARBA00001917"/>
    </source>
</evidence>
<dbReference type="FunCoup" id="A0A540VCP6">
    <property type="interactions" value="353"/>
</dbReference>
<feature type="compositionally biased region" description="Basic and acidic residues" evidence="15">
    <location>
        <begin position="591"/>
        <end position="602"/>
    </location>
</feature>
<dbReference type="PANTHER" id="PTHR11985">
    <property type="entry name" value="GLYCEROL-3-PHOSPHATE DEHYDROGENASE"/>
    <property type="match status" value="1"/>
</dbReference>
<gene>
    <name evidence="18" type="primary">glpA</name>
    <name evidence="18" type="ORF">FKZ61_19660</name>
</gene>
<evidence type="ECO:0000256" key="2">
    <source>
        <dbReference type="ARBA" id="ARBA00001974"/>
    </source>
</evidence>
<evidence type="ECO:0000256" key="13">
    <source>
        <dbReference type="ARBA" id="ARBA00049055"/>
    </source>
</evidence>
<dbReference type="Proteomes" id="UP000317371">
    <property type="component" value="Unassembled WGS sequence"/>
</dbReference>
<comment type="cofactor">
    <cofactor evidence="2 14">
        <name>FAD</name>
        <dbReference type="ChEBI" id="CHEBI:57692"/>
    </cofactor>
</comment>
<evidence type="ECO:0000256" key="5">
    <source>
        <dbReference type="ARBA" id="ARBA00007330"/>
    </source>
</evidence>
<keyword evidence="11 14" id="KW-0560">Oxidoreductase</keyword>
<evidence type="ECO:0000256" key="9">
    <source>
        <dbReference type="ARBA" id="ARBA00022630"/>
    </source>
</evidence>
<dbReference type="PROSITE" id="PS00977">
    <property type="entry name" value="FAD_G3PDH_1"/>
    <property type="match status" value="1"/>
</dbReference>
<keyword evidence="10" id="KW-0274">FAD</keyword>
<keyword evidence="9 14" id="KW-0285">Flavoprotein</keyword>
<evidence type="ECO:0000256" key="4">
    <source>
        <dbReference type="ARBA" id="ARBA00005157"/>
    </source>
</evidence>
<accession>A0A540VCP6</accession>
<evidence type="ECO:0000256" key="8">
    <source>
        <dbReference type="ARBA" id="ARBA00022475"/>
    </source>
</evidence>
<dbReference type="GO" id="GO:0050660">
    <property type="term" value="F:flavin adenine dinucleotide binding"/>
    <property type="evidence" value="ECO:0007669"/>
    <property type="project" value="InterPro"/>
</dbReference>
<evidence type="ECO:0000256" key="12">
    <source>
        <dbReference type="ARBA" id="ARBA00023136"/>
    </source>
</evidence>
<dbReference type="GO" id="GO:0004368">
    <property type="term" value="F:glycerol-3-phosphate dehydrogenase (quinone) activity"/>
    <property type="evidence" value="ECO:0007669"/>
    <property type="project" value="UniProtKB-EC"/>
</dbReference>
<keyword evidence="19" id="KW-1185">Reference proteome</keyword>
<comment type="subunit">
    <text evidence="6">Composed of a catalytic GlpA/B dimer and of membrane bound GlpC.</text>
</comment>
<dbReference type="PANTHER" id="PTHR11985:SF35">
    <property type="entry name" value="ANAEROBIC GLYCEROL-3-PHOSPHATE DEHYDROGENASE SUBUNIT A"/>
    <property type="match status" value="1"/>
</dbReference>
<sequence length="602" mass="66105">MKQQTTEILVIGGGSTGTGVAWDAALRGFQVILVEKRDLTHGTTGRYHGLLHSGGRYVVKDPRSAEECIRENRILRHTHAHCIEDTGGFFVVTPEDEGDYPDRFQEACARVGIPCTEIPVAEALRHEPLLNPRASRVFAVPDATADSFLATHATAQAARLAGAQIQVYHEVVALLVEGGEGARRVTGARVRDLIRDEEVIIHADMVINAAGAWAGQVAQLAGIPVHVIPGKGTMVAMNHRMVNTVLNRCKMPADGDIIVPIHTVAVLGTTDEKVSDPEHLRIEPWEVQLMLEEGEKLVPGISQARVLRAWAGVRPLYQEGFQGESRDVTRALTLLDHQQRDGVAGFLTITGGKWTTFRLMAEVTVDKACEQLGTRRPCTTAETPVPGVQQGHYWLGHRLSEVEEHHLQGELICECELVTRAMLEQAAAHNPTFTLDDLRRDVRLGMGPCQGGFCTYRAAAILHERSVTGKDDAQARPGDADAWDVAYIQSPAHQQTLPPPARLEGFQPNLLLRDFLQERWKGLVPILWGQQLKQERLDALIYLHLMNVDHLPVDGEASPLTDFYHLDPAQIGAEPGQPQASLAEGQALNERAGKEKNQEGQP</sequence>
<evidence type="ECO:0000259" key="16">
    <source>
        <dbReference type="Pfam" id="PF01266"/>
    </source>
</evidence>
<dbReference type="InterPro" id="IPR017752">
    <property type="entry name" value="G3P_DH_GlpA_su"/>
</dbReference>
<comment type="pathway">
    <text evidence="4">Polyol metabolism; glycerol degradation via glycerol kinase pathway; glycerone phosphate from sn-glycerol 3-phosphate (anaerobic route): step 1/1.</text>
</comment>
<organism evidence="18 19">
    <name type="scientific">Litorilinea aerophila</name>
    <dbReference type="NCBI Taxonomy" id="1204385"/>
    <lineage>
        <taxon>Bacteria</taxon>
        <taxon>Bacillati</taxon>
        <taxon>Chloroflexota</taxon>
        <taxon>Caldilineae</taxon>
        <taxon>Caldilineales</taxon>
        <taxon>Caldilineaceae</taxon>
        <taxon>Litorilinea</taxon>
    </lineage>
</organism>
<dbReference type="InterPro" id="IPR041854">
    <property type="entry name" value="BFD-like_2Fe2S-bd_dom_sf"/>
</dbReference>
<reference evidence="18 19" key="1">
    <citation type="submission" date="2019-06" db="EMBL/GenBank/DDBJ databases">
        <title>Genome sequence of Litorilinea aerophila BAA-2444.</title>
        <authorList>
            <person name="Maclea K.S."/>
            <person name="Maurais E.G."/>
            <person name="Iannazzi L.C."/>
        </authorList>
    </citation>
    <scope>NUCLEOTIDE SEQUENCE [LARGE SCALE GENOMIC DNA]</scope>
    <source>
        <strain evidence="18 19">ATCC BAA-2444</strain>
    </source>
</reference>
<evidence type="ECO:0000256" key="11">
    <source>
        <dbReference type="ARBA" id="ARBA00023002"/>
    </source>
</evidence>
<evidence type="ECO:0000256" key="3">
    <source>
        <dbReference type="ARBA" id="ARBA00004202"/>
    </source>
</evidence>
<keyword evidence="8" id="KW-1003">Cell membrane</keyword>
<evidence type="ECO:0000256" key="10">
    <source>
        <dbReference type="ARBA" id="ARBA00022827"/>
    </source>
</evidence>
<dbReference type="EMBL" id="VIGC01000032">
    <property type="protein sequence ID" value="TQE93843.1"/>
    <property type="molecule type" value="Genomic_DNA"/>
</dbReference>
<dbReference type="Gene3D" id="1.10.10.1100">
    <property type="entry name" value="BFD-like [2Fe-2S]-binding domain"/>
    <property type="match status" value="1"/>
</dbReference>
<dbReference type="GO" id="GO:0005886">
    <property type="term" value="C:plasma membrane"/>
    <property type="evidence" value="ECO:0007669"/>
    <property type="project" value="UniProtKB-SubCell"/>
</dbReference>
<protein>
    <recommendedName>
        <fullName evidence="7 14">Glycerol-3-phosphate dehydrogenase</fullName>
        <ecNumber evidence="7 14">1.1.5.3</ecNumber>
    </recommendedName>
</protein>